<dbReference type="InterPro" id="IPR000595">
    <property type="entry name" value="cNMP-bd_dom"/>
</dbReference>
<name>A0A1B6KXH8_9HEMI</name>
<sequence length="438" mass="50887">MEKATIVSGRRRASRKSVRKEQLSGKNRFRAIVRMVLNHRSWLVELDRVGRGVDATIMKNVLLIDVITREKYQSLTLANKSLLRKDARLRTEDDIENLYKVIGNLKCFRRYPENVRKELVASTYFEYFSSNRVIVKQNHESTFLGFVLRGELEVTYSKIDPVFGKLMTEVTSHLFPGDVFGEVSLLHNIPRTDTVTSLTAVELLILKKDDFDRVLKASMRKQWDEISSALRQFPYFDNWNDVATRECCMLSDTMAYSPQEIILGKGVGKLTSAHFVLKGTCSMVQRLRVRSTREGPRLHQKGDPDPNPGTDIQPLFMQVCLFTKGGCFNLGESLEERTIVADCDVTLLRIPLYLLRQHNTANIWSRIRQFLESRLSSEQELFQRFLESRKWDKYKKEVFSFYRNRNTLNDTTIHDAPYYWRVLNLELCGRKPCDSDPS</sequence>
<dbReference type="SMART" id="SM00100">
    <property type="entry name" value="cNMP"/>
    <property type="match status" value="1"/>
</dbReference>
<dbReference type="PROSITE" id="PS50042">
    <property type="entry name" value="CNMP_BINDING_3"/>
    <property type="match status" value="1"/>
</dbReference>
<dbReference type="PANTHER" id="PTHR23011">
    <property type="entry name" value="CYCLIC NUCLEOTIDE-BINDING DOMAIN CONTAINING PROTEIN"/>
    <property type="match status" value="1"/>
</dbReference>
<dbReference type="SUPFAM" id="SSF51206">
    <property type="entry name" value="cAMP-binding domain-like"/>
    <property type="match status" value="2"/>
</dbReference>
<accession>A0A1B6KXH8</accession>
<evidence type="ECO:0000256" key="1">
    <source>
        <dbReference type="SAM" id="MobiDB-lite"/>
    </source>
</evidence>
<reference evidence="3" key="1">
    <citation type="submission" date="2015-11" db="EMBL/GenBank/DDBJ databases">
        <title>De novo transcriptome assembly of four potential Pierce s Disease insect vectors from Arizona vineyards.</title>
        <authorList>
            <person name="Tassone E.E."/>
        </authorList>
    </citation>
    <scope>NUCLEOTIDE SEQUENCE</scope>
</reference>
<dbReference type="AlphaFoldDB" id="A0A1B6KXH8"/>
<dbReference type="CDD" id="cd00038">
    <property type="entry name" value="CAP_ED"/>
    <property type="match status" value="1"/>
</dbReference>
<feature type="region of interest" description="Disordered" evidence="1">
    <location>
        <begin position="291"/>
        <end position="310"/>
    </location>
</feature>
<feature type="compositionally biased region" description="Basic and acidic residues" evidence="1">
    <location>
        <begin position="291"/>
        <end position="304"/>
    </location>
</feature>
<dbReference type="EMBL" id="GEBQ01023830">
    <property type="protein sequence ID" value="JAT16147.1"/>
    <property type="molecule type" value="Transcribed_RNA"/>
</dbReference>
<protein>
    <recommendedName>
        <fullName evidence="2">Cyclic nucleotide-binding domain-containing protein</fullName>
    </recommendedName>
</protein>
<feature type="domain" description="Cyclic nucleotide-binding" evidence="2">
    <location>
        <begin position="107"/>
        <end position="232"/>
    </location>
</feature>
<dbReference type="InterPro" id="IPR018490">
    <property type="entry name" value="cNMP-bd_dom_sf"/>
</dbReference>
<proteinExistence type="predicted"/>
<organism evidence="3">
    <name type="scientific">Graphocephala atropunctata</name>
    <dbReference type="NCBI Taxonomy" id="36148"/>
    <lineage>
        <taxon>Eukaryota</taxon>
        <taxon>Metazoa</taxon>
        <taxon>Ecdysozoa</taxon>
        <taxon>Arthropoda</taxon>
        <taxon>Hexapoda</taxon>
        <taxon>Insecta</taxon>
        <taxon>Pterygota</taxon>
        <taxon>Neoptera</taxon>
        <taxon>Paraneoptera</taxon>
        <taxon>Hemiptera</taxon>
        <taxon>Auchenorrhyncha</taxon>
        <taxon>Membracoidea</taxon>
        <taxon>Cicadellidae</taxon>
        <taxon>Cicadellinae</taxon>
        <taxon>Cicadellini</taxon>
        <taxon>Graphocephala</taxon>
    </lineage>
</organism>
<evidence type="ECO:0000313" key="3">
    <source>
        <dbReference type="EMBL" id="JAT16147.1"/>
    </source>
</evidence>
<dbReference type="Gene3D" id="2.60.120.10">
    <property type="entry name" value="Jelly Rolls"/>
    <property type="match status" value="2"/>
</dbReference>
<gene>
    <name evidence="3" type="ORF">g.5993</name>
</gene>
<dbReference type="PANTHER" id="PTHR23011:SF41">
    <property type="entry name" value="CYCLIC NUCLEOTIDE-BINDING DOMAIN-CONTAINING PROTEIN"/>
    <property type="match status" value="1"/>
</dbReference>
<dbReference type="Pfam" id="PF00027">
    <property type="entry name" value="cNMP_binding"/>
    <property type="match status" value="1"/>
</dbReference>
<evidence type="ECO:0000259" key="2">
    <source>
        <dbReference type="PROSITE" id="PS50042"/>
    </source>
</evidence>
<dbReference type="InterPro" id="IPR014710">
    <property type="entry name" value="RmlC-like_jellyroll"/>
</dbReference>